<keyword evidence="2" id="KW-1185">Reference proteome</keyword>
<sequence length="61" mass="6441">MIKNLLSYSSKSMNGLEKSVDDGLTVGRSMLPANSSVLLTSHKQFSLLVVVSRDDVSGNGG</sequence>
<reference evidence="1 2" key="1">
    <citation type="submission" date="2019-08" db="EMBL/GenBank/DDBJ databases">
        <title>Deep-cultivation of Planctomycetes and their phenomic and genomic characterization uncovers novel biology.</title>
        <authorList>
            <person name="Wiegand S."/>
            <person name="Jogler M."/>
            <person name="Boedeker C."/>
            <person name="Pinto D."/>
            <person name="Vollmers J."/>
            <person name="Rivas-Marin E."/>
            <person name="Kohn T."/>
            <person name="Peeters S.H."/>
            <person name="Heuer A."/>
            <person name="Rast P."/>
            <person name="Oberbeckmann S."/>
            <person name="Bunk B."/>
            <person name="Jeske O."/>
            <person name="Meyerdierks A."/>
            <person name="Storesund J.E."/>
            <person name="Kallscheuer N."/>
            <person name="Luecker S."/>
            <person name="Lage O.M."/>
            <person name="Pohl T."/>
            <person name="Merkel B.J."/>
            <person name="Hornburger P."/>
            <person name="Mueller R.-W."/>
            <person name="Bruemmer F."/>
            <person name="Labrenz M."/>
            <person name="Spormann A.M."/>
            <person name="Op Den Camp H."/>
            <person name="Overmann J."/>
            <person name="Amann R."/>
            <person name="Jetten M.S.M."/>
            <person name="Mascher T."/>
            <person name="Medema M.H."/>
            <person name="Devos D.P."/>
            <person name="Kaster A.-K."/>
            <person name="Ovreas L."/>
            <person name="Rohde M."/>
            <person name="Galperin M.Y."/>
            <person name="Jogler C."/>
        </authorList>
    </citation>
    <scope>NUCLEOTIDE SEQUENCE [LARGE SCALE GENOMIC DNA]</scope>
    <source>
        <strain evidence="1 2">LF1</strain>
    </source>
</reference>
<accession>A0A5B1CLV6</accession>
<evidence type="ECO:0000313" key="1">
    <source>
        <dbReference type="EMBL" id="KAA1260769.1"/>
    </source>
</evidence>
<dbReference type="AlphaFoldDB" id="A0A5B1CLV6"/>
<comment type="caution">
    <text evidence="1">The sequence shown here is derived from an EMBL/GenBank/DDBJ whole genome shotgun (WGS) entry which is preliminary data.</text>
</comment>
<protein>
    <submittedName>
        <fullName evidence="1">Uncharacterized protein</fullName>
    </submittedName>
</protein>
<name>A0A5B1CLV6_9BACT</name>
<organism evidence="1 2">
    <name type="scientific">Rubripirellula obstinata</name>
    <dbReference type="NCBI Taxonomy" id="406547"/>
    <lineage>
        <taxon>Bacteria</taxon>
        <taxon>Pseudomonadati</taxon>
        <taxon>Planctomycetota</taxon>
        <taxon>Planctomycetia</taxon>
        <taxon>Pirellulales</taxon>
        <taxon>Pirellulaceae</taxon>
        <taxon>Rubripirellula</taxon>
    </lineage>
</organism>
<evidence type="ECO:0000313" key="2">
    <source>
        <dbReference type="Proteomes" id="UP000322699"/>
    </source>
</evidence>
<dbReference type="Proteomes" id="UP000322699">
    <property type="component" value="Unassembled WGS sequence"/>
</dbReference>
<dbReference type="EMBL" id="VRLW01000001">
    <property type="protein sequence ID" value="KAA1260769.1"/>
    <property type="molecule type" value="Genomic_DNA"/>
</dbReference>
<gene>
    <name evidence="1" type="ORF">LF1_33100</name>
</gene>
<proteinExistence type="predicted"/>